<dbReference type="CDD" id="cd00063">
    <property type="entry name" value="FN3"/>
    <property type="match status" value="1"/>
</dbReference>
<dbReference type="Pfam" id="PF02368">
    <property type="entry name" value="Big_2"/>
    <property type="match status" value="1"/>
</dbReference>
<organism evidence="5 6">
    <name type="scientific">Adlercreutzia caecimuris</name>
    <dbReference type="NCBI Taxonomy" id="671266"/>
    <lineage>
        <taxon>Bacteria</taxon>
        <taxon>Bacillati</taxon>
        <taxon>Actinomycetota</taxon>
        <taxon>Coriobacteriia</taxon>
        <taxon>Eggerthellales</taxon>
        <taxon>Eggerthellaceae</taxon>
        <taxon>Adlercreutzia</taxon>
    </lineage>
</organism>
<dbReference type="SUPFAM" id="SSF54001">
    <property type="entry name" value="Cysteine proteinases"/>
    <property type="match status" value="1"/>
</dbReference>
<feature type="region of interest" description="Disordered" evidence="2">
    <location>
        <begin position="36"/>
        <end position="63"/>
    </location>
</feature>
<evidence type="ECO:0000259" key="4">
    <source>
        <dbReference type="PROSITE" id="PS50853"/>
    </source>
</evidence>
<dbReference type="Proteomes" id="UP000308978">
    <property type="component" value="Unassembled WGS sequence"/>
</dbReference>
<dbReference type="GO" id="GO:0005975">
    <property type="term" value="P:carbohydrate metabolic process"/>
    <property type="evidence" value="ECO:0007669"/>
    <property type="project" value="UniProtKB-ARBA"/>
</dbReference>
<keyword evidence="3" id="KW-0732">Signal</keyword>
<feature type="domain" description="Fibronectin type-III" evidence="4">
    <location>
        <begin position="146"/>
        <end position="247"/>
    </location>
</feature>
<dbReference type="InterPro" id="IPR036116">
    <property type="entry name" value="FN3_sf"/>
</dbReference>
<evidence type="ECO:0000256" key="3">
    <source>
        <dbReference type="SAM" id="SignalP"/>
    </source>
</evidence>
<evidence type="ECO:0000313" key="6">
    <source>
        <dbReference type="Proteomes" id="UP000308978"/>
    </source>
</evidence>
<accession>A0A4S4G4H8</accession>
<dbReference type="InterPro" id="IPR003343">
    <property type="entry name" value="Big_2"/>
</dbReference>
<keyword evidence="1" id="KW-0378">Hydrolase</keyword>
<evidence type="ECO:0000313" key="5">
    <source>
        <dbReference type="EMBL" id="THG37718.1"/>
    </source>
</evidence>
<dbReference type="InterPro" id="IPR008964">
    <property type="entry name" value="Invasin/intimin_cell_adhesion"/>
</dbReference>
<reference evidence="5 6" key="1">
    <citation type="submission" date="2019-04" db="EMBL/GenBank/DDBJ databases">
        <title>Microbes associate with the intestines of laboratory mice.</title>
        <authorList>
            <person name="Navarre W."/>
            <person name="Wong E."/>
            <person name="Huang K.C."/>
            <person name="Tropini C."/>
            <person name="Ng K."/>
            <person name="Yu B."/>
        </authorList>
    </citation>
    <scope>NUCLEOTIDE SEQUENCE [LARGE SCALE GENOMIC DNA]</scope>
    <source>
        <strain evidence="5 6">NM80_B27</strain>
    </source>
</reference>
<keyword evidence="1" id="KW-0326">Glycosidase</keyword>
<dbReference type="RefSeq" id="WP_136433901.1">
    <property type="nucleotide sequence ID" value="NZ_SSTJ01000004.1"/>
</dbReference>
<dbReference type="InterPro" id="IPR002931">
    <property type="entry name" value="Transglutaminase-like"/>
</dbReference>
<sequence length="392" mass="42465">MVEATLALPKRTMAMMLSLLLAFSLLGTAPAAYAAEGDGTPPATEERPAQPNGPADSEKPVVEEAPKPLAFKSAKVSKALGAKAFTNKLVKQKSVKGKLTYTSSNKKVATVSAKGKVKVKGIGTTMIKVKSKAVKGSPAQSAKYTLTVNPKATAISKTQGAVKGFSVTWKSLSTTHADGYQIRYAPTKAMIDAKKVTVKKAASTFRLVTGLKNGDKYYVQVRAYKKAKGKTYYGAWSRAKKVTTGLNSGDKELDAIIGKLLASKKLKGGSSDKRLRACFNYVAKMRYIRTYENPKGNWSVPFAKEMYNNNGGNCYRYAALFCWLARGLGYDAKAVKGSVPSRSQGRAPHGWVEIKVAGKTKVCDPEMVHVLKGFNLYMMTYKSAPMSYRKSK</sequence>
<protein>
    <recommendedName>
        <fullName evidence="4">Fibronectin type-III domain-containing protein</fullName>
    </recommendedName>
</protein>
<dbReference type="Gene3D" id="2.60.40.1080">
    <property type="match status" value="1"/>
</dbReference>
<dbReference type="EMBL" id="SSTJ01000004">
    <property type="protein sequence ID" value="THG37718.1"/>
    <property type="molecule type" value="Genomic_DNA"/>
</dbReference>
<dbReference type="Pfam" id="PF01841">
    <property type="entry name" value="Transglut_core"/>
    <property type="match status" value="1"/>
</dbReference>
<dbReference type="Pfam" id="PF00041">
    <property type="entry name" value="fn3"/>
    <property type="match status" value="1"/>
</dbReference>
<proteinExistence type="predicted"/>
<feature type="chain" id="PRO_5020998654" description="Fibronectin type-III domain-containing protein" evidence="3">
    <location>
        <begin position="35"/>
        <end position="392"/>
    </location>
</feature>
<dbReference type="InterPro" id="IPR013783">
    <property type="entry name" value="Ig-like_fold"/>
</dbReference>
<gene>
    <name evidence="5" type="ORF">E5986_04990</name>
</gene>
<dbReference type="InterPro" id="IPR003961">
    <property type="entry name" value="FN3_dom"/>
</dbReference>
<dbReference type="SUPFAM" id="SSF49373">
    <property type="entry name" value="Invasin/intimin cell-adhesion fragments"/>
    <property type="match status" value="1"/>
</dbReference>
<comment type="caution">
    <text evidence="5">The sequence shown here is derived from an EMBL/GenBank/DDBJ whole genome shotgun (WGS) entry which is preliminary data.</text>
</comment>
<dbReference type="GO" id="GO:0016798">
    <property type="term" value="F:hydrolase activity, acting on glycosyl bonds"/>
    <property type="evidence" value="ECO:0007669"/>
    <property type="project" value="UniProtKB-KW"/>
</dbReference>
<dbReference type="AlphaFoldDB" id="A0A4S4G4H8"/>
<evidence type="ECO:0000256" key="1">
    <source>
        <dbReference type="ARBA" id="ARBA00023295"/>
    </source>
</evidence>
<dbReference type="Gene3D" id="2.60.40.10">
    <property type="entry name" value="Immunoglobulins"/>
    <property type="match status" value="1"/>
</dbReference>
<dbReference type="PROSITE" id="PS50853">
    <property type="entry name" value="FN3"/>
    <property type="match status" value="1"/>
</dbReference>
<dbReference type="Gene3D" id="3.10.620.30">
    <property type="match status" value="1"/>
</dbReference>
<name>A0A4S4G4H8_9ACTN</name>
<dbReference type="InterPro" id="IPR038765">
    <property type="entry name" value="Papain-like_cys_pep_sf"/>
</dbReference>
<feature type="signal peptide" evidence="3">
    <location>
        <begin position="1"/>
        <end position="34"/>
    </location>
</feature>
<dbReference type="SUPFAM" id="SSF49265">
    <property type="entry name" value="Fibronectin type III"/>
    <property type="match status" value="1"/>
</dbReference>
<evidence type="ECO:0000256" key="2">
    <source>
        <dbReference type="SAM" id="MobiDB-lite"/>
    </source>
</evidence>